<accession>A0ABY7VNB8</accession>
<keyword evidence="2" id="KW-1277">Toxin-antitoxin system</keyword>
<dbReference type="PANTHER" id="PTHR35601">
    <property type="entry name" value="TOXIN RELE"/>
    <property type="match status" value="1"/>
</dbReference>
<dbReference type="RefSeq" id="WP_274149272.1">
    <property type="nucleotide sequence ID" value="NZ_CP117811.1"/>
</dbReference>
<evidence type="ECO:0000256" key="1">
    <source>
        <dbReference type="ARBA" id="ARBA00006226"/>
    </source>
</evidence>
<dbReference type="Pfam" id="PF05016">
    <property type="entry name" value="ParE_toxin"/>
    <property type="match status" value="1"/>
</dbReference>
<dbReference type="SUPFAM" id="SSF143011">
    <property type="entry name" value="RelE-like"/>
    <property type="match status" value="1"/>
</dbReference>
<dbReference type="PANTHER" id="PTHR35601:SF1">
    <property type="entry name" value="TOXIN RELE"/>
    <property type="match status" value="1"/>
</dbReference>
<dbReference type="Proteomes" id="UP001214250">
    <property type="component" value="Chromosome 1"/>
</dbReference>
<dbReference type="Gene3D" id="3.30.2310.20">
    <property type="entry name" value="RelE-like"/>
    <property type="match status" value="1"/>
</dbReference>
<evidence type="ECO:0000256" key="2">
    <source>
        <dbReference type="ARBA" id="ARBA00022649"/>
    </source>
</evidence>
<dbReference type="InterPro" id="IPR007712">
    <property type="entry name" value="RelE/ParE_toxin"/>
</dbReference>
<reference evidence="3 4" key="1">
    <citation type="submission" date="2023-02" db="EMBL/GenBank/DDBJ databases">
        <title>Genome sequence of Lentisphaera profundi SAORIC-696.</title>
        <authorList>
            <person name="Kim e."/>
            <person name="Cho J.-C."/>
            <person name="Choi A."/>
            <person name="Kang I."/>
        </authorList>
    </citation>
    <scope>NUCLEOTIDE SEQUENCE [LARGE SCALE GENOMIC DNA]</scope>
    <source>
        <strain evidence="3 4">SAORIC-696</strain>
    </source>
</reference>
<dbReference type="EMBL" id="CP117811">
    <property type="protein sequence ID" value="WDE95595.1"/>
    <property type="molecule type" value="Genomic_DNA"/>
</dbReference>
<dbReference type="InterPro" id="IPR035093">
    <property type="entry name" value="RelE/ParE_toxin_dom_sf"/>
</dbReference>
<gene>
    <name evidence="3" type="ORF">PQO03_07660</name>
</gene>
<organism evidence="3 4">
    <name type="scientific">Lentisphaera profundi</name>
    <dbReference type="NCBI Taxonomy" id="1658616"/>
    <lineage>
        <taxon>Bacteria</taxon>
        <taxon>Pseudomonadati</taxon>
        <taxon>Lentisphaerota</taxon>
        <taxon>Lentisphaeria</taxon>
        <taxon>Lentisphaerales</taxon>
        <taxon>Lentisphaeraceae</taxon>
        <taxon>Lentisphaera</taxon>
    </lineage>
</organism>
<comment type="similarity">
    <text evidence="1">Belongs to the RelE toxin family.</text>
</comment>
<name>A0ABY7VNB8_9BACT</name>
<evidence type="ECO:0000313" key="3">
    <source>
        <dbReference type="EMBL" id="WDE95595.1"/>
    </source>
</evidence>
<proteinExistence type="inferred from homology"/>
<protein>
    <submittedName>
        <fullName evidence="3">Type II toxin-antitoxin system RelE/ParE family toxin</fullName>
    </submittedName>
</protein>
<keyword evidence="4" id="KW-1185">Reference proteome</keyword>
<evidence type="ECO:0000313" key="4">
    <source>
        <dbReference type="Proteomes" id="UP001214250"/>
    </source>
</evidence>
<sequence length="87" mass="10386">MSNYKIEFKKSALKEIEKINKTDAKKIMIRIGELASEPRPFNCIKLTNDDKYRVRVGDYRVLYEIIDELLVINVVKIKHRKEVYKQN</sequence>